<evidence type="ECO:0000256" key="7">
    <source>
        <dbReference type="ARBA" id="ARBA00071275"/>
    </source>
</evidence>
<dbReference type="GO" id="GO:0006355">
    <property type="term" value="P:regulation of DNA-templated transcription"/>
    <property type="evidence" value="ECO:0007669"/>
    <property type="project" value="UniProtKB-ARBA"/>
</dbReference>
<evidence type="ECO:0000256" key="2">
    <source>
        <dbReference type="ARBA" id="ARBA00007692"/>
    </source>
</evidence>
<protein>
    <recommendedName>
        <fullName evidence="7">Transcription termination factor 3, mitochondrial</fullName>
    </recommendedName>
</protein>
<dbReference type="STRING" id="195883.A0A482WRU1"/>
<dbReference type="PROSITE" id="PS51257">
    <property type="entry name" value="PROKAR_LIPOPROTEIN"/>
    <property type="match status" value="1"/>
</dbReference>
<keyword evidence="4" id="KW-0805">Transcription regulation</keyword>
<comment type="subcellular location">
    <subcellularLocation>
        <location evidence="1">Mitochondrion</location>
    </subcellularLocation>
</comment>
<evidence type="ECO:0000256" key="3">
    <source>
        <dbReference type="ARBA" id="ARBA00022946"/>
    </source>
</evidence>
<dbReference type="EMBL" id="QKKF02027609">
    <property type="protein sequence ID" value="RZF35750.1"/>
    <property type="molecule type" value="Genomic_DNA"/>
</dbReference>
<dbReference type="PANTHER" id="PTHR13068:SF112">
    <property type="entry name" value="TRANSCRIPTION TERMINATION FACTOR 3, MITOCHONDRIAL"/>
    <property type="match status" value="1"/>
</dbReference>
<evidence type="ECO:0000313" key="8">
    <source>
        <dbReference type="EMBL" id="RZF35750.1"/>
    </source>
</evidence>
<evidence type="ECO:0000256" key="1">
    <source>
        <dbReference type="ARBA" id="ARBA00004173"/>
    </source>
</evidence>
<proteinExistence type="inferred from homology"/>
<dbReference type="Pfam" id="PF02536">
    <property type="entry name" value="mTERF"/>
    <property type="match status" value="1"/>
</dbReference>
<dbReference type="FunCoup" id="A0A482WRU1">
    <property type="interactions" value="1248"/>
</dbReference>
<dbReference type="Proteomes" id="UP000291343">
    <property type="component" value="Unassembled WGS sequence"/>
</dbReference>
<evidence type="ECO:0000256" key="6">
    <source>
        <dbReference type="ARBA" id="ARBA00023163"/>
    </source>
</evidence>
<dbReference type="OrthoDB" id="637682at2759"/>
<dbReference type="SMR" id="A0A482WRU1"/>
<keyword evidence="5" id="KW-0496">Mitochondrion</keyword>
<dbReference type="FunFam" id="1.25.70.10:FF:000002">
    <property type="entry name" value="transcription termination factor 3, mitochondrial"/>
    <property type="match status" value="1"/>
</dbReference>
<dbReference type="InterPro" id="IPR003690">
    <property type="entry name" value="MTERF"/>
</dbReference>
<dbReference type="GO" id="GO:0006390">
    <property type="term" value="P:mitochondrial transcription"/>
    <property type="evidence" value="ECO:0007669"/>
    <property type="project" value="TreeGrafter"/>
</dbReference>
<evidence type="ECO:0000256" key="5">
    <source>
        <dbReference type="ARBA" id="ARBA00023128"/>
    </source>
</evidence>
<evidence type="ECO:0000256" key="4">
    <source>
        <dbReference type="ARBA" id="ARBA00023015"/>
    </source>
</evidence>
<gene>
    <name evidence="8" type="ORF">LSTR_LSTR012048</name>
</gene>
<name>A0A482WRU1_LAOST</name>
<dbReference type="GO" id="GO:0005739">
    <property type="term" value="C:mitochondrion"/>
    <property type="evidence" value="ECO:0007669"/>
    <property type="project" value="UniProtKB-SubCell"/>
</dbReference>
<keyword evidence="6" id="KW-0804">Transcription</keyword>
<dbReference type="GO" id="GO:0061668">
    <property type="term" value="P:mitochondrial ribosome assembly"/>
    <property type="evidence" value="ECO:0007669"/>
    <property type="project" value="TreeGrafter"/>
</dbReference>
<accession>A0A482WRU1</accession>
<reference evidence="8 9" key="1">
    <citation type="journal article" date="2017" name="Gigascience">
        <title>Genome sequence of the small brown planthopper, Laodelphax striatellus.</title>
        <authorList>
            <person name="Zhu J."/>
            <person name="Jiang F."/>
            <person name="Wang X."/>
            <person name="Yang P."/>
            <person name="Bao Y."/>
            <person name="Zhao W."/>
            <person name="Wang W."/>
            <person name="Lu H."/>
            <person name="Wang Q."/>
            <person name="Cui N."/>
            <person name="Li J."/>
            <person name="Chen X."/>
            <person name="Luo L."/>
            <person name="Yu J."/>
            <person name="Kang L."/>
            <person name="Cui F."/>
        </authorList>
    </citation>
    <scope>NUCLEOTIDE SEQUENCE [LARGE SCALE GENOMIC DNA]</scope>
    <source>
        <strain evidence="8">Lst14</strain>
    </source>
</reference>
<dbReference type="GO" id="GO:0003676">
    <property type="term" value="F:nucleic acid binding"/>
    <property type="evidence" value="ECO:0007669"/>
    <property type="project" value="InterPro"/>
</dbReference>
<evidence type="ECO:0000313" key="9">
    <source>
        <dbReference type="Proteomes" id="UP000291343"/>
    </source>
</evidence>
<dbReference type="AlphaFoldDB" id="A0A482WRU1"/>
<dbReference type="PANTHER" id="PTHR13068">
    <property type="entry name" value="CGI-12 PROTEIN-RELATED"/>
    <property type="match status" value="1"/>
</dbReference>
<dbReference type="Gene3D" id="1.25.70.10">
    <property type="entry name" value="Transcription termination factor 3, mitochondrial"/>
    <property type="match status" value="1"/>
</dbReference>
<dbReference type="InterPro" id="IPR038538">
    <property type="entry name" value="MTERF_sf"/>
</dbReference>
<keyword evidence="3" id="KW-0809">Transit peptide</keyword>
<sequence length="366" mass="42428">MKQVQLFSQLGYHLLQSCKTKSITSVNHGLQYNFSPVTQIFRFSAVSSSNTPKDIIKRKDDVFVESIEEPIDVEASKKLIDVSDYAPALLPSYNLAAYVDKSPTLQEFVKLGVKLYKFDAKMNIMKYILTLDFEKDVKNHLFFLVDKGVPEDSLGRFITKNPYIFKESLDNLQVRINYLLSKKFPPEEVSRIITREPFWLSRSTQAIDRRLGFFQKFFNLTGDEVRFLTGKRPKLITHNLDAIKVNTFSFKEEMGFNDIEVKSILLDTPKLFTKDRNELVEQFDYVHNVMKLSHDTILKNVILLGNRKFRTEQRHRFLESLGRAQYDPKLPQYVSPSSLTLGDDLEFCQNVAKASVESFNLFLKTL</sequence>
<dbReference type="SMART" id="SM00733">
    <property type="entry name" value="Mterf"/>
    <property type="match status" value="6"/>
</dbReference>
<keyword evidence="9" id="KW-1185">Reference proteome</keyword>
<organism evidence="8 9">
    <name type="scientific">Laodelphax striatellus</name>
    <name type="common">Small brown planthopper</name>
    <name type="synonym">Delphax striatella</name>
    <dbReference type="NCBI Taxonomy" id="195883"/>
    <lineage>
        <taxon>Eukaryota</taxon>
        <taxon>Metazoa</taxon>
        <taxon>Ecdysozoa</taxon>
        <taxon>Arthropoda</taxon>
        <taxon>Hexapoda</taxon>
        <taxon>Insecta</taxon>
        <taxon>Pterygota</taxon>
        <taxon>Neoptera</taxon>
        <taxon>Paraneoptera</taxon>
        <taxon>Hemiptera</taxon>
        <taxon>Auchenorrhyncha</taxon>
        <taxon>Fulgoroidea</taxon>
        <taxon>Delphacidae</taxon>
        <taxon>Criomorphinae</taxon>
        <taxon>Laodelphax</taxon>
    </lineage>
</organism>
<dbReference type="InParanoid" id="A0A482WRU1"/>
<comment type="similarity">
    <text evidence="2">Belongs to the mTERF family.</text>
</comment>
<comment type="caution">
    <text evidence="8">The sequence shown here is derived from an EMBL/GenBank/DDBJ whole genome shotgun (WGS) entry which is preliminary data.</text>
</comment>